<dbReference type="InParanoid" id="D2VDU8"/>
<dbReference type="AlphaFoldDB" id="D2VDU8"/>
<organism evidence="3">
    <name type="scientific">Naegleria gruberi</name>
    <name type="common">Amoeba</name>
    <dbReference type="NCBI Taxonomy" id="5762"/>
    <lineage>
        <taxon>Eukaryota</taxon>
        <taxon>Discoba</taxon>
        <taxon>Heterolobosea</taxon>
        <taxon>Tetramitia</taxon>
        <taxon>Eutetramitia</taxon>
        <taxon>Vahlkampfiidae</taxon>
        <taxon>Naegleria</taxon>
    </lineage>
</organism>
<gene>
    <name evidence="2" type="ORF">NAEGRDRAFT_48741</name>
</gene>
<dbReference type="GeneID" id="8853050"/>
<feature type="region of interest" description="Disordered" evidence="1">
    <location>
        <begin position="1"/>
        <end position="22"/>
    </location>
</feature>
<dbReference type="Proteomes" id="UP000006671">
    <property type="component" value="Unassembled WGS sequence"/>
</dbReference>
<keyword evidence="3" id="KW-1185">Reference proteome</keyword>
<proteinExistence type="predicted"/>
<evidence type="ECO:0000256" key="1">
    <source>
        <dbReference type="SAM" id="MobiDB-lite"/>
    </source>
</evidence>
<accession>D2VDU8</accession>
<sequence length="398" mass="45350">MLICFTTSSNDSSTRGDEMDESNDEEYRILIPMIGYASGNILLVGETRVSDSQLNDFETNIDFSSYIGPCIKCNPKGNAFFLTNRFAISCKSLFDDKKGWSWRYSPLLLLNGTIPKTGSVSFYNDKLSVDELLHCGEDLILLETPFFHHKSVVVPQVPPQIFGAHQWKYNCAVISKVSNEDESLNYTALNYKNQLIKDFRGPNHEVNDDIKYEIIDELEHQLNKAYSNHGDVLVSFGATCTEWKEQYTERQEYLCSTAPCCKGSVVRFFSNSEYVDFEKETRVTQVHSQDNVSYVHGIHVGLSQNANSNTCILTSSQKFIYLYCIAILKENTYFKEDGLLPFPTIQHAELALIFLEQVLRIDSIKHKVQNKLVQLVGLTVQIIRIWLSKYPVSDAPTF</sequence>
<dbReference type="KEGG" id="ngr:NAEGRDRAFT_48741"/>
<protein>
    <submittedName>
        <fullName evidence="2">Predicted protein</fullName>
    </submittedName>
</protein>
<feature type="compositionally biased region" description="Polar residues" evidence="1">
    <location>
        <begin position="1"/>
        <end position="13"/>
    </location>
</feature>
<dbReference type="EMBL" id="GG738865">
    <property type="protein sequence ID" value="EFC45060.1"/>
    <property type="molecule type" value="Genomic_DNA"/>
</dbReference>
<dbReference type="RefSeq" id="XP_002677804.1">
    <property type="nucleotide sequence ID" value="XM_002677758.1"/>
</dbReference>
<evidence type="ECO:0000313" key="3">
    <source>
        <dbReference type="Proteomes" id="UP000006671"/>
    </source>
</evidence>
<dbReference type="VEuPathDB" id="AmoebaDB:NAEGRDRAFT_48741"/>
<evidence type="ECO:0000313" key="2">
    <source>
        <dbReference type="EMBL" id="EFC45060.1"/>
    </source>
</evidence>
<name>D2VDU8_NAEGR</name>
<reference evidence="2 3" key="1">
    <citation type="journal article" date="2010" name="Cell">
        <title>The genome of Naegleria gruberi illuminates early eukaryotic versatility.</title>
        <authorList>
            <person name="Fritz-Laylin L.K."/>
            <person name="Prochnik S.E."/>
            <person name="Ginger M.L."/>
            <person name="Dacks J.B."/>
            <person name="Carpenter M.L."/>
            <person name="Field M.C."/>
            <person name="Kuo A."/>
            <person name="Paredez A."/>
            <person name="Chapman J."/>
            <person name="Pham J."/>
            <person name="Shu S."/>
            <person name="Neupane R."/>
            <person name="Cipriano M."/>
            <person name="Mancuso J."/>
            <person name="Tu H."/>
            <person name="Salamov A."/>
            <person name="Lindquist E."/>
            <person name="Shapiro H."/>
            <person name="Lucas S."/>
            <person name="Grigoriev I.V."/>
            <person name="Cande W.Z."/>
            <person name="Fulton C."/>
            <person name="Rokhsar D.S."/>
            <person name="Dawson S.C."/>
        </authorList>
    </citation>
    <scope>NUCLEOTIDE SEQUENCE [LARGE SCALE GENOMIC DNA]</scope>
    <source>
        <strain evidence="2 3">NEG-M</strain>
    </source>
</reference>